<dbReference type="PANTHER" id="PTHR24260:SF136">
    <property type="entry name" value="GH08193P-RELATED"/>
    <property type="match status" value="1"/>
</dbReference>
<evidence type="ECO:0000256" key="7">
    <source>
        <dbReference type="ARBA" id="ARBA00023145"/>
    </source>
</evidence>
<dbReference type="CDD" id="cd00190">
    <property type="entry name" value="Tryp_SPc"/>
    <property type="match status" value="1"/>
</dbReference>
<dbReference type="InterPro" id="IPR001254">
    <property type="entry name" value="Trypsin_dom"/>
</dbReference>
<evidence type="ECO:0000313" key="11">
    <source>
        <dbReference type="Proteomes" id="UP000092462"/>
    </source>
</evidence>
<keyword evidence="8" id="KW-1015">Disulfide bond</keyword>
<name>A0A1B0D4Z8_PHLPP</name>
<evidence type="ECO:0000256" key="3">
    <source>
        <dbReference type="ARBA" id="ARBA00022670"/>
    </source>
</evidence>
<organism evidence="10 11">
    <name type="scientific">Phlebotomus papatasi</name>
    <name type="common">Sandfly</name>
    <dbReference type="NCBI Taxonomy" id="29031"/>
    <lineage>
        <taxon>Eukaryota</taxon>
        <taxon>Metazoa</taxon>
        <taxon>Ecdysozoa</taxon>
        <taxon>Arthropoda</taxon>
        <taxon>Hexapoda</taxon>
        <taxon>Insecta</taxon>
        <taxon>Pterygota</taxon>
        <taxon>Neoptera</taxon>
        <taxon>Endopterygota</taxon>
        <taxon>Diptera</taxon>
        <taxon>Nematocera</taxon>
        <taxon>Psychodoidea</taxon>
        <taxon>Psychodidae</taxon>
        <taxon>Phlebotomus</taxon>
        <taxon>Phlebotomus</taxon>
    </lineage>
</organism>
<keyword evidence="4" id="KW-0732">Signal</keyword>
<evidence type="ECO:0000256" key="5">
    <source>
        <dbReference type="ARBA" id="ARBA00022801"/>
    </source>
</evidence>
<dbReference type="EnsemblMetazoa" id="PPAI002556-RA">
    <property type="protein sequence ID" value="PPAI002556-PA"/>
    <property type="gene ID" value="PPAI002556"/>
</dbReference>
<reference evidence="10" key="1">
    <citation type="submission" date="2022-08" db="UniProtKB">
        <authorList>
            <consortium name="EnsemblMetazoa"/>
        </authorList>
    </citation>
    <scope>IDENTIFICATION</scope>
    <source>
        <strain evidence="10">Israel</strain>
    </source>
</reference>
<dbReference type="VEuPathDB" id="VectorBase:PPAPM1_000068"/>
<evidence type="ECO:0000256" key="6">
    <source>
        <dbReference type="ARBA" id="ARBA00022825"/>
    </source>
</evidence>
<keyword evidence="3" id="KW-0645">Protease</keyword>
<dbReference type="FunFam" id="2.40.10.10:FF:000146">
    <property type="entry name" value="Serine protease 53"/>
    <property type="match status" value="1"/>
</dbReference>
<proteinExistence type="inferred from homology"/>
<accession>A0A1B0D4Z8</accession>
<dbReference type="PROSITE" id="PS50240">
    <property type="entry name" value="TRYPSIN_DOM"/>
    <property type="match status" value="1"/>
</dbReference>
<dbReference type="InterPro" id="IPR033116">
    <property type="entry name" value="TRYPSIN_SER"/>
</dbReference>
<evidence type="ECO:0000256" key="1">
    <source>
        <dbReference type="ARBA" id="ARBA00004613"/>
    </source>
</evidence>
<dbReference type="SMART" id="SM00020">
    <property type="entry name" value="Tryp_SPc"/>
    <property type="match status" value="1"/>
</dbReference>
<dbReference type="GO" id="GO:0005576">
    <property type="term" value="C:extracellular region"/>
    <property type="evidence" value="ECO:0007669"/>
    <property type="project" value="UniProtKB-SubCell"/>
</dbReference>
<keyword evidence="2" id="KW-0964">Secreted</keyword>
<dbReference type="InterPro" id="IPR051333">
    <property type="entry name" value="CLIP_Serine_Protease"/>
</dbReference>
<evidence type="ECO:0000256" key="2">
    <source>
        <dbReference type="ARBA" id="ARBA00022525"/>
    </source>
</evidence>
<keyword evidence="5" id="KW-0378">Hydrolase</keyword>
<dbReference type="EMBL" id="AJVK01024995">
    <property type="status" value="NOT_ANNOTATED_CDS"/>
    <property type="molecule type" value="Genomic_DNA"/>
</dbReference>
<keyword evidence="11" id="KW-1185">Reference proteome</keyword>
<dbReference type="VEuPathDB" id="VectorBase:PPAI002556"/>
<dbReference type="AlphaFoldDB" id="A0A1B0D4Z8"/>
<sequence length="447" mass="50202">MFHNFVVLFGLLVGISESLAQDGMGYIGLALEAASPCPDSILHMSREIGRPPSVENYWDGVFYFDKWPQIPEVRLHITLKAPARMEIDPDIGRLSVRRRTFMITTFEAPPKLKKIEFTVRGRSGGKFPDIESVHLNGADVCPNPQPFNAHLLGTSSATASEDFGEDSTGSTFTSTNECGRRRIKHEGLITFGSETRPGDFPWHVAIYHQEGRQRNYKCGGTIIDTNTILTAAHCVFEGFNLIAAERIIVQVGKYHLNIADDFAKEFQVFRIIPHPSYHKTLLTHDIALLRLSRELSYTDYIQPICLWNSNDTKLVDIENRSGVALGWGYTENDTVADALRYVELPIVPTVTCLKSDRDFFGTFLSDSNFCAGFTNGTNVCSGDSGGSLAFEDEHKVWRIRGIVSLSIRRRDKAICNPKHYVLFTDVAKYLSWIKQETSPRITQVGRK</sequence>
<dbReference type="PRINTS" id="PR00722">
    <property type="entry name" value="CHYMOTRYPSIN"/>
</dbReference>
<comment type="similarity">
    <text evidence="9">Belongs to the peptidase S1 family. CLIP subfamily.</text>
</comment>
<protein>
    <submittedName>
        <fullName evidence="10">Uncharacterized protein</fullName>
    </submittedName>
</protein>
<dbReference type="Proteomes" id="UP000092462">
    <property type="component" value="Unassembled WGS sequence"/>
</dbReference>
<dbReference type="InterPro" id="IPR043504">
    <property type="entry name" value="Peptidase_S1_PA_chymotrypsin"/>
</dbReference>
<dbReference type="PROSITE" id="PS00135">
    <property type="entry name" value="TRYPSIN_SER"/>
    <property type="match status" value="1"/>
</dbReference>
<dbReference type="InterPro" id="IPR001314">
    <property type="entry name" value="Peptidase_S1A"/>
</dbReference>
<dbReference type="Pfam" id="PF00089">
    <property type="entry name" value="Trypsin"/>
    <property type="match status" value="1"/>
</dbReference>
<comment type="subcellular location">
    <subcellularLocation>
        <location evidence="1">Secreted</location>
    </subcellularLocation>
</comment>
<dbReference type="InterPro" id="IPR018114">
    <property type="entry name" value="TRYPSIN_HIS"/>
</dbReference>
<keyword evidence="7" id="KW-0865">Zymogen</keyword>
<dbReference type="InterPro" id="IPR009003">
    <property type="entry name" value="Peptidase_S1_PA"/>
</dbReference>
<evidence type="ECO:0000313" key="10">
    <source>
        <dbReference type="EnsemblMetazoa" id="PPAI002556-PA"/>
    </source>
</evidence>
<evidence type="ECO:0000256" key="8">
    <source>
        <dbReference type="ARBA" id="ARBA00023157"/>
    </source>
</evidence>
<dbReference type="PROSITE" id="PS00134">
    <property type="entry name" value="TRYPSIN_HIS"/>
    <property type="match status" value="1"/>
</dbReference>
<dbReference type="GO" id="GO:0004252">
    <property type="term" value="F:serine-type endopeptidase activity"/>
    <property type="evidence" value="ECO:0007669"/>
    <property type="project" value="InterPro"/>
</dbReference>
<evidence type="ECO:0000256" key="9">
    <source>
        <dbReference type="ARBA" id="ARBA00024195"/>
    </source>
</evidence>
<dbReference type="Gene3D" id="2.40.10.10">
    <property type="entry name" value="Trypsin-like serine proteases"/>
    <property type="match status" value="1"/>
</dbReference>
<dbReference type="GO" id="GO:0006508">
    <property type="term" value="P:proteolysis"/>
    <property type="evidence" value="ECO:0007669"/>
    <property type="project" value="UniProtKB-KW"/>
</dbReference>
<keyword evidence="6" id="KW-0720">Serine protease</keyword>
<dbReference type="PANTHER" id="PTHR24260">
    <property type="match status" value="1"/>
</dbReference>
<dbReference type="SUPFAM" id="SSF50494">
    <property type="entry name" value="Trypsin-like serine proteases"/>
    <property type="match status" value="1"/>
</dbReference>
<evidence type="ECO:0000256" key="4">
    <source>
        <dbReference type="ARBA" id="ARBA00022729"/>
    </source>
</evidence>